<reference evidence="1 2" key="1">
    <citation type="submission" date="2009-10" db="EMBL/GenBank/DDBJ databases">
        <title>The Genome Sequence of Prochlorococcus phage P-SSM2.</title>
        <authorList>
            <consortium name="The Broad Institute Genome Sequencing Platform"/>
            <person name="Henn M.R."/>
            <person name="Sullivan M.S."/>
            <person name="Osburne M.S."/>
            <person name="Levin J."/>
            <person name="Malboeuf C."/>
            <person name="Casali M."/>
            <person name="Russ C."/>
            <person name="Lennon N."/>
            <person name="Chapman S.B."/>
            <person name="Erlich R."/>
            <person name="Young S.K."/>
            <person name="Koehrsen M."/>
            <person name="Yandava C."/>
            <person name="Zeng Q."/>
            <person name="Alvarado L."/>
            <person name="Anderson S."/>
            <person name="Berlin A."/>
            <person name="Borenstein D."/>
            <person name="Chen Z."/>
            <person name="Engels R."/>
            <person name="Freedman E."/>
            <person name="Gellesch M."/>
            <person name="Goldberg J."/>
            <person name="Green L."/>
            <person name="Griggs A."/>
            <person name="Gujja S."/>
            <person name="Heilman E.R."/>
            <person name="Heiman D."/>
            <person name="Hepburn T."/>
            <person name="Howarth C."/>
            <person name="Jen D."/>
            <person name="Larson L."/>
            <person name="Lewis B."/>
            <person name="Mehta T."/>
            <person name="Park D."/>
            <person name="Pearson M."/>
            <person name="Richards J."/>
            <person name="Rizzolo K."/>
            <person name="Roberts A."/>
            <person name="Ryan E."/>
            <person name="Saif S."/>
            <person name="Shea T."/>
            <person name="Shenoy N."/>
            <person name="Sisk P."/>
            <person name="Stolte C."/>
            <person name="Sykes S."/>
            <person name="Walk T."/>
            <person name="White J."/>
            <person name="Yu Q."/>
            <person name="Coleman M.L."/>
            <person name="Huang K.H."/>
            <person name="Weigele P.R."/>
            <person name="DeFrancesco A.S."/>
            <person name="Kern S.E."/>
            <person name="Thompson L.R."/>
            <person name="Fu R."/>
            <person name="Hombeck B."/>
            <person name="Chisholm S.W."/>
            <person name="Haas B."/>
            <person name="Nusbaum C."/>
            <person name="Birren B."/>
        </authorList>
    </citation>
    <scope>NUCLEOTIDE SEQUENCE [LARGE SCALE GENOMIC DNA]</scope>
    <source>
        <strain evidence="1">P-SSM2</strain>
    </source>
</reference>
<gene>
    <name evidence="1" type="ORF">PCMG_00074</name>
</gene>
<name>D1LVP1_BPPRM</name>
<dbReference type="InterPro" id="IPR046234">
    <property type="entry name" value="DUF6267"/>
</dbReference>
<evidence type="ECO:0000313" key="2">
    <source>
        <dbReference type="Proteomes" id="UP000013923"/>
    </source>
</evidence>
<dbReference type="Pfam" id="PF19782">
    <property type="entry name" value="DUF6267"/>
    <property type="match status" value="2"/>
</dbReference>
<protein>
    <submittedName>
        <fullName evidence="1">Uncharacterized protein</fullName>
    </submittedName>
</protein>
<proteinExistence type="predicted"/>
<organism evidence="1 2">
    <name type="scientific">Prochlorococcus phage P-SSM2</name>
    <dbReference type="NCBI Taxonomy" id="268746"/>
    <lineage>
        <taxon>Viruses</taxon>
        <taxon>Duplodnaviria</taxon>
        <taxon>Heunggongvirae</taxon>
        <taxon>Uroviricota</taxon>
        <taxon>Caudoviricetes</taxon>
        <taxon>Pantevenvirales</taxon>
        <taxon>Kyanoviridae</taxon>
        <taxon>Salacisavirus</taxon>
        <taxon>Salacisavirus pssm2</taxon>
    </lineage>
</organism>
<sequence>MKNTHIEHPEDSILTGDLSVLDWFCSMKGAKASLKIDGAPAVVWGTNPATGNFFVGTKSVFNKVKLKINESHEDIDFHYEGNVANILHACFEYLPRTNDIVQGDFIGFGGDHTYQPNVLVYSFSEVIDQEIIIAPHTVYDTPTGLLKDAIASGLDYTIQSTDKVLFVTPNVEFGVTPTIIERCKFARQMAQLVKFVSIKDARELKKKLNKCIREGINTGDDDGLISYWKLVQSIKHDFLNQFSHDADFGTFLYDGDTIQEVDGEGYVMWNSIGTYKLVDREVFSHANFNQTQFGRV</sequence>
<organismHost>
    <name type="scientific">Prochlorococcus</name>
    <dbReference type="NCBI Taxonomy" id="1218"/>
</organismHost>
<accession>D1LVP1</accession>
<evidence type="ECO:0000313" key="1">
    <source>
        <dbReference type="EMBL" id="ACY75950.1"/>
    </source>
</evidence>
<dbReference type="EMBL" id="GU071092">
    <property type="protein sequence ID" value="ACY75950.1"/>
    <property type="molecule type" value="Genomic_DNA"/>
</dbReference>
<dbReference type="Proteomes" id="UP000013923">
    <property type="component" value="Genome"/>
</dbReference>